<feature type="non-terminal residue" evidence="1">
    <location>
        <position position="82"/>
    </location>
</feature>
<proteinExistence type="predicted"/>
<keyword evidence="2" id="KW-1185">Reference proteome</keyword>
<evidence type="ECO:0008006" key="3">
    <source>
        <dbReference type="Google" id="ProtNLM"/>
    </source>
</evidence>
<gene>
    <name evidence="1" type="ORF">BS47DRAFT_1264278</name>
</gene>
<dbReference type="Pfam" id="PF14223">
    <property type="entry name" value="Retrotran_gag_2"/>
    <property type="match status" value="1"/>
</dbReference>
<name>A0A9P6B058_9AGAM</name>
<sequence length="82" mass="9758">KIEPLDDHNYYVWKYCMEMLLIQKNLWEIVSRERTRPDGPKTSHAVKNWTTHNCLAVTKIVLHVSNSQIQHTWKSPITAEVW</sequence>
<evidence type="ECO:0000313" key="2">
    <source>
        <dbReference type="Proteomes" id="UP000886523"/>
    </source>
</evidence>
<feature type="non-terminal residue" evidence="1">
    <location>
        <position position="1"/>
    </location>
</feature>
<reference evidence="1" key="1">
    <citation type="journal article" date="2020" name="Nat. Commun.">
        <title>Large-scale genome sequencing of mycorrhizal fungi provides insights into the early evolution of symbiotic traits.</title>
        <authorList>
            <person name="Miyauchi S."/>
            <person name="Kiss E."/>
            <person name="Kuo A."/>
            <person name="Drula E."/>
            <person name="Kohler A."/>
            <person name="Sanchez-Garcia M."/>
            <person name="Morin E."/>
            <person name="Andreopoulos B."/>
            <person name="Barry K.W."/>
            <person name="Bonito G."/>
            <person name="Buee M."/>
            <person name="Carver A."/>
            <person name="Chen C."/>
            <person name="Cichocki N."/>
            <person name="Clum A."/>
            <person name="Culley D."/>
            <person name="Crous P.W."/>
            <person name="Fauchery L."/>
            <person name="Girlanda M."/>
            <person name="Hayes R.D."/>
            <person name="Keri Z."/>
            <person name="LaButti K."/>
            <person name="Lipzen A."/>
            <person name="Lombard V."/>
            <person name="Magnuson J."/>
            <person name="Maillard F."/>
            <person name="Murat C."/>
            <person name="Nolan M."/>
            <person name="Ohm R.A."/>
            <person name="Pangilinan J."/>
            <person name="Pereira M.F."/>
            <person name="Perotto S."/>
            <person name="Peter M."/>
            <person name="Pfister S."/>
            <person name="Riley R."/>
            <person name="Sitrit Y."/>
            <person name="Stielow J.B."/>
            <person name="Szollosi G."/>
            <person name="Zifcakova L."/>
            <person name="Stursova M."/>
            <person name="Spatafora J.W."/>
            <person name="Tedersoo L."/>
            <person name="Vaario L.M."/>
            <person name="Yamada A."/>
            <person name="Yan M."/>
            <person name="Wang P."/>
            <person name="Xu J."/>
            <person name="Bruns T."/>
            <person name="Baldrian P."/>
            <person name="Vilgalys R."/>
            <person name="Dunand C."/>
            <person name="Henrissat B."/>
            <person name="Grigoriev I.V."/>
            <person name="Hibbett D."/>
            <person name="Nagy L.G."/>
            <person name="Martin F.M."/>
        </authorList>
    </citation>
    <scope>NUCLEOTIDE SEQUENCE</scope>
    <source>
        <strain evidence="1">UP504</strain>
    </source>
</reference>
<dbReference type="EMBL" id="MU128955">
    <property type="protein sequence ID" value="KAF9514907.1"/>
    <property type="molecule type" value="Genomic_DNA"/>
</dbReference>
<evidence type="ECO:0000313" key="1">
    <source>
        <dbReference type="EMBL" id="KAF9514907.1"/>
    </source>
</evidence>
<accession>A0A9P6B058</accession>
<protein>
    <recommendedName>
        <fullName evidence="3">DUF4219 domain-containing protein</fullName>
    </recommendedName>
</protein>
<dbReference type="AlphaFoldDB" id="A0A9P6B058"/>
<comment type="caution">
    <text evidence="1">The sequence shown here is derived from an EMBL/GenBank/DDBJ whole genome shotgun (WGS) entry which is preliminary data.</text>
</comment>
<dbReference type="Proteomes" id="UP000886523">
    <property type="component" value="Unassembled WGS sequence"/>
</dbReference>
<organism evidence="1 2">
    <name type="scientific">Hydnum rufescens UP504</name>
    <dbReference type="NCBI Taxonomy" id="1448309"/>
    <lineage>
        <taxon>Eukaryota</taxon>
        <taxon>Fungi</taxon>
        <taxon>Dikarya</taxon>
        <taxon>Basidiomycota</taxon>
        <taxon>Agaricomycotina</taxon>
        <taxon>Agaricomycetes</taxon>
        <taxon>Cantharellales</taxon>
        <taxon>Hydnaceae</taxon>
        <taxon>Hydnum</taxon>
    </lineage>
</organism>
<dbReference type="OrthoDB" id="3265539at2759"/>